<evidence type="ECO:0000313" key="6">
    <source>
        <dbReference type="Proteomes" id="UP000198893"/>
    </source>
</evidence>
<dbReference type="InterPro" id="IPR015797">
    <property type="entry name" value="NUDIX_hydrolase-like_dom_sf"/>
</dbReference>
<gene>
    <name evidence="5" type="ORF">SAMN04490248_101335</name>
</gene>
<dbReference type="AlphaFoldDB" id="A0A1H8LXW4"/>
<dbReference type="InterPro" id="IPR020476">
    <property type="entry name" value="Nudix_hydrolase"/>
</dbReference>
<dbReference type="OrthoDB" id="9816040at2"/>
<evidence type="ECO:0000259" key="4">
    <source>
        <dbReference type="PROSITE" id="PS51462"/>
    </source>
</evidence>
<dbReference type="PANTHER" id="PTHR43046">
    <property type="entry name" value="GDP-MANNOSE MANNOSYL HYDROLASE"/>
    <property type="match status" value="1"/>
</dbReference>
<dbReference type="PRINTS" id="PR00502">
    <property type="entry name" value="NUDIXFAMILY"/>
</dbReference>
<dbReference type="Proteomes" id="UP000198893">
    <property type="component" value="Unassembled WGS sequence"/>
</dbReference>
<evidence type="ECO:0000256" key="2">
    <source>
        <dbReference type="ARBA" id="ARBA00022801"/>
    </source>
</evidence>
<dbReference type="EMBL" id="FODS01000001">
    <property type="protein sequence ID" value="SEO09728.1"/>
    <property type="molecule type" value="Genomic_DNA"/>
</dbReference>
<dbReference type="PROSITE" id="PS51462">
    <property type="entry name" value="NUDIX"/>
    <property type="match status" value="1"/>
</dbReference>
<proteinExistence type="inferred from homology"/>
<comment type="similarity">
    <text evidence="3">Belongs to the Nudix hydrolase family.</text>
</comment>
<protein>
    <submittedName>
        <fullName evidence="5">8-oxo-dGTP diphosphatase</fullName>
    </submittedName>
</protein>
<evidence type="ECO:0000256" key="1">
    <source>
        <dbReference type="ARBA" id="ARBA00001946"/>
    </source>
</evidence>
<dbReference type="Gene3D" id="3.90.79.10">
    <property type="entry name" value="Nucleoside Triphosphate Pyrophosphohydrolase"/>
    <property type="match status" value="1"/>
</dbReference>
<dbReference type="SUPFAM" id="SSF55811">
    <property type="entry name" value="Nudix"/>
    <property type="match status" value="1"/>
</dbReference>
<dbReference type="PANTHER" id="PTHR43046:SF16">
    <property type="entry name" value="ADP-RIBOSE PYROPHOSPHATASE YJHB-RELATED"/>
    <property type="match status" value="1"/>
</dbReference>
<keyword evidence="6" id="KW-1185">Reference proteome</keyword>
<organism evidence="5 6">
    <name type="scientific">Salinihabitans flavidus</name>
    <dbReference type="NCBI Taxonomy" id="569882"/>
    <lineage>
        <taxon>Bacteria</taxon>
        <taxon>Pseudomonadati</taxon>
        <taxon>Pseudomonadota</taxon>
        <taxon>Alphaproteobacteria</taxon>
        <taxon>Rhodobacterales</taxon>
        <taxon>Roseobacteraceae</taxon>
        <taxon>Salinihabitans</taxon>
    </lineage>
</organism>
<sequence length="146" mass="16445">MIRRFGPTPQKNRCYLRRPGVYAVLRLGDQVLLTHQARPVAEFQLPGGGIDPGESPIPALHREVYEETGWTITGLRRAGAFRRFVYMPDYDIWADKLCTIYTARPVRQIGPPTEPAHEAVWMPAQEAARHLGNSGDRHFAALLAAR</sequence>
<reference evidence="5 6" key="1">
    <citation type="submission" date="2016-10" db="EMBL/GenBank/DDBJ databases">
        <authorList>
            <person name="de Groot N.N."/>
        </authorList>
    </citation>
    <scope>NUCLEOTIDE SEQUENCE [LARGE SCALE GENOMIC DNA]</scope>
    <source>
        <strain evidence="5 6">DSM 27842</strain>
    </source>
</reference>
<keyword evidence="2 3" id="KW-0378">Hydrolase</keyword>
<dbReference type="GO" id="GO:0016787">
    <property type="term" value="F:hydrolase activity"/>
    <property type="evidence" value="ECO:0007669"/>
    <property type="project" value="UniProtKB-KW"/>
</dbReference>
<dbReference type="InterPro" id="IPR000086">
    <property type="entry name" value="NUDIX_hydrolase_dom"/>
</dbReference>
<accession>A0A1H8LXW4</accession>
<dbReference type="RefSeq" id="WP_093114884.1">
    <property type="nucleotide sequence ID" value="NZ_FODS01000001.1"/>
</dbReference>
<comment type="cofactor">
    <cofactor evidence="1">
        <name>Mg(2+)</name>
        <dbReference type="ChEBI" id="CHEBI:18420"/>
    </cofactor>
</comment>
<dbReference type="CDD" id="cd04684">
    <property type="entry name" value="NUDIX_Hydrolase"/>
    <property type="match status" value="1"/>
</dbReference>
<evidence type="ECO:0000313" key="5">
    <source>
        <dbReference type="EMBL" id="SEO09728.1"/>
    </source>
</evidence>
<dbReference type="InterPro" id="IPR020084">
    <property type="entry name" value="NUDIX_hydrolase_CS"/>
</dbReference>
<dbReference type="STRING" id="569882.SAMN04490248_101335"/>
<name>A0A1H8LXW4_9RHOB</name>
<feature type="domain" description="Nudix hydrolase" evidence="4">
    <location>
        <begin position="16"/>
        <end position="145"/>
    </location>
</feature>
<dbReference type="PROSITE" id="PS00893">
    <property type="entry name" value="NUDIX_BOX"/>
    <property type="match status" value="1"/>
</dbReference>
<evidence type="ECO:0000256" key="3">
    <source>
        <dbReference type="RuleBase" id="RU003476"/>
    </source>
</evidence>
<dbReference type="Pfam" id="PF00293">
    <property type="entry name" value="NUDIX"/>
    <property type="match status" value="1"/>
</dbReference>